<reference evidence="7 8" key="1">
    <citation type="submission" date="2018-06" db="EMBL/GenBank/DDBJ databases">
        <authorList>
            <consortium name="Pathogen Informatics"/>
            <person name="Doyle S."/>
        </authorList>
    </citation>
    <scope>NUCLEOTIDE SEQUENCE [LARGE SCALE GENOMIC DNA]</scope>
    <source>
        <strain evidence="7 8">NCTC13315</strain>
    </source>
</reference>
<dbReference type="Proteomes" id="UP000254968">
    <property type="component" value="Unassembled WGS sequence"/>
</dbReference>
<feature type="transmembrane region" description="Helical" evidence="6">
    <location>
        <begin position="181"/>
        <end position="202"/>
    </location>
</feature>
<keyword evidence="4 6" id="KW-1133">Transmembrane helix</keyword>
<feature type="transmembrane region" description="Helical" evidence="6">
    <location>
        <begin position="69"/>
        <end position="87"/>
    </location>
</feature>
<evidence type="ECO:0000313" key="8">
    <source>
        <dbReference type="Proteomes" id="UP000254968"/>
    </source>
</evidence>
<sequence length="203" mass="22512">MFVYFSGLALGLSLVTALGPQNVFLIRQGALRQYAVLSAAVCFVCDIILVSASVTGLHQLLTVHPTLKTWITCAGALFLFYYGFLALRRAIKQLPNESIQLNGTSNRLQIILLSLGFSLLNPHAIIDTLIIIGGNSSQFPGHQHAFLMGVITSSFLWFTLLTLLTQFFSNLLTQQTIWRRLEFASGVLMMILGLKLALTHFFY</sequence>
<evidence type="ECO:0000256" key="1">
    <source>
        <dbReference type="ARBA" id="ARBA00004651"/>
    </source>
</evidence>
<feature type="transmembrane region" description="Helical" evidence="6">
    <location>
        <begin position="6"/>
        <end position="27"/>
    </location>
</feature>
<evidence type="ECO:0000256" key="4">
    <source>
        <dbReference type="ARBA" id="ARBA00022989"/>
    </source>
</evidence>
<feature type="transmembrane region" description="Helical" evidence="6">
    <location>
        <begin position="145"/>
        <end position="169"/>
    </location>
</feature>
<dbReference type="EMBL" id="UGNV01000001">
    <property type="protein sequence ID" value="STX27573.1"/>
    <property type="molecule type" value="Genomic_DNA"/>
</dbReference>
<proteinExistence type="predicted"/>
<dbReference type="GO" id="GO:0005886">
    <property type="term" value="C:plasma membrane"/>
    <property type="evidence" value="ECO:0007669"/>
    <property type="project" value="UniProtKB-SubCell"/>
</dbReference>
<dbReference type="OrthoDB" id="5638726at2"/>
<keyword evidence="8" id="KW-1185">Reference proteome</keyword>
<dbReference type="RefSeq" id="WP_115301376.1">
    <property type="nucleotide sequence ID" value="NZ_CAAAHO010000003.1"/>
</dbReference>
<dbReference type="AlphaFoldDB" id="A0A378HXZ6"/>
<dbReference type="PANTHER" id="PTHR30086:SF20">
    <property type="entry name" value="ARGININE EXPORTER PROTEIN ARGO-RELATED"/>
    <property type="match status" value="1"/>
</dbReference>
<dbReference type="InterPro" id="IPR001123">
    <property type="entry name" value="LeuE-type"/>
</dbReference>
<dbReference type="PANTHER" id="PTHR30086">
    <property type="entry name" value="ARGININE EXPORTER PROTEIN ARGO"/>
    <property type="match status" value="1"/>
</dbReference>
<dbReference type="GO" id="GO:0015171">
    <property type="term" value="F:amino acid transmembrane transporter activity"/>
    <property type="evidence" value="ECO:0007669"/>
    <property type="project" value="TreeGrafter"/>
</dbReference>
<evidence type="ECO:0000256" key="3">
    <source>
        <dbReference type="ARBA" id="ARBA00022692"/>
    </source>
</evidence>
<keyword evidence="2" id="KW-1003">Cell membrane</keyword>
<evidence type="ECO:0000313" key="7">
    <source>
        <dbReference type="EMBL" id="STX27573.1"/>
    </source>
</evidence>
<dbReference type="Pfam" id="PF01810">
    <property type="entry name" value="LysE"/>
    <property type="match status" value="1"/>
</dbReference>
<feature type="transmembrane region" description="Helical" evidence="6">
    <location>
        <begin position="108"/>
        <end position="133"/>
    </location>
</feature>
<organism evidence="7 8">
    <name type="scientific">Legionella beliardensis</name>
    <dbReference type="NCBI Taxonomy" id="91822"/>
    <lineage>
        <taxon>Bacteria</taxon>
        <taxon>Pseudomonadati</taxon>
        <taxon>Pseudomonadota</taxon>
        <taxon>Gammaproteobacteria</taxon>
        <taxon>Legionellales</taxon>
        <taxon>Legionellaceae</taxon>
        <taxon>Legionella</taxon>
    </lineage>
</organism>
<accession>A0A378HXZ6</accession>
<keyword evidence="3 6" id="KW-0812">Transmembrane</keyword>
<keyword evidence="5 6" id="KW-0472">Membrane</keyword>
<feature type="transmembrane region" description="Helical" evidence="6">
    <location>
        <begin position="34"/>
        <end position="57"/>
    </location>
</feature>
<evidence type="ECO:0000256" key="5">
    <source>
        <dbReference type="ARBA" id="ARBA00023136"/>
    </source>
</evidence>
<name>A0A378HXZ6_9GAMM</name>
<evidence type="ECO:0000256" key="2">
    <source>
        <dbReference type="ARBA" id="ARBA00022475"/>
    </source>
</evidence>
<gene>
    <name evidence="7" type="primary">argO</name>
    <name evidence="7" type="ORF">NCTC13315_00079</name>
</gene>
<protein>
    <submittedName>
        <fullName evidence="7">LysE family transporter</fullName>
    </submittedName>
</protein>
<evidence type="ECO:0000256" key="6">
    <source>
        <dbReference type="SAM" id="Phobius"/>
    </source>
</evidence>
<comment type="subcellular location">
    <subcellularLocation>
        <location evidence="1">Cell membrane</location>
        <topology evidence="1">Multi-pass membrane protein</topology>
    </subcellularLocation>
</comment>